<evidence type="ECO:0000256" key="4">
    <source>
        <dbReference type="ARBA" id="ARBA00022432"/>
    </source>
</evidence>
<keyword evidence="6 10" id="KW-0210">Decarboxylase</keyword>
<comment type="catalytic activity">
    <reaction evidence="9 10">
        <text>oxaloacetate + ATP = phosphoenolpyruvate + ADP + CO2</text>
        <dbReference type="Rhea" id="RHEA:18617"/>
        <dbReference type="ChEBI" id="CHEBI:16452"/>
        <dbReference type="ChEBI" id="CHEBI:16526"/>
        <dbReference type="ChEBI" id="CHEBI:30616"/>
        <dbReference type="ChEBI" id="CHEBI:58702"/>
        <dbReference type="ChEBI" id="CHEBI:456216"/>
        <dbReference type="EC" id="4.1.1.49"/>
    </reaction>
</comment>
<evidence type="ECO:0000256" key="1">
    <source>
        <dbReference type="ARBA" id="ARBA00004742"/>
    </source>
</evidence>
<name>A0ABT3BDF3_9RHOB</name>
<comment type="pathway">
    <text evidence="1 10">Carbohydrate biosynthesis; gluconeogenesis.</text>
</comment>
<dbReference type="GO" id="GO:0004612">
    <property type="term" value="F:phosphoenolpyruvate carboxykinase (ATP) activity"/>
    <property type="evidence" value="ECO:0007669"/>
    <property type="project" value="UniProtKB-EC"/>
</dbReference>
<dbReference type="Gene3D" id="3.40.449.10">
    <property type="entry name" value="Phosphoenolpyruvate Carboxykinase, domain 1"/>
    <property type="match status" value="1"/>
</dbReference>
<dbReference type="InterPro" id="IPR013035">
    <property type="entry name" value="PEP_carboxykinase_C"/>
</dbReference>
<comment type="cofactor">
    <cofactor evidence="10">
        <name>Mn(2+)</name>
        <dbReference type="ChEBI" id="CHEBI:29035"/>
    </cofactor>
    <text evidence="10">Binds 1 Mn(2+) ion per subunit.</text>
</comment>
<dbReference type="InterPro" id="IPR001272">
    <property type="entry name" value="PEP_carboxykinase_ATP"/>
</dbReference>
<keyword evidence="10" id="KW-0479">Metal-binding</keyword>
<keyword evidence="8 10" id="KW-0456">Lyase</keyword>
<reference evidence="11 12" key="1">
    <citation type="submission" date="2022-04" db="EMBL/GenBank/DDBJ databases">
        <title>Roseobacter sp. WL0113 is a bacterium isolated from neritic sediment.</title>
        <authorList>
            <person name="Wang L."/>
            <person name="He W."/>
            <person name="Zhang D.-F."/>
        </authorList>
    </citation>
    <scope>NUCLEOTIDE SEQUENCE [LARGE SCALE GENOMIC DNA]</scope>
    <source>
        <strain evidence="11 12">WL0113</strain>
    </source>
</reference>
<evidence type="ECO:0000256" key="5">
    <source>
        <dbReference type="ARBA" id="ARBA00022741"/>
    </source>
</evidence>
<evidence type="ECO:0000256" key="6">
    <source>
        <dbReference type="ARBA" id="ARBA00022793"/>
    </source>
</evidence>
<proteinExistence type="inferred from homology"/>
<feature type="binding site" evidence="10">
    <location>
        <begin position="237"/>
        <end position="245"/>
    </location>
    <ligand>
        <name>ATP</name>
        <dbReference type="ChEBI" id="CHEBI:30616"/>
    </ligand>
</feature>
<feature type="binding site" evidence="10">
    <location>
        <position position="258"/>
    </location>
    <ligand>
        <name>Mn(2+)</name>
        <dbReference type="ChEBI" id="CHEBI:29035"/>
    </ligand>
</feature>
<comment type="caution">
    <text evidence="11">The sequence shown here is derived from an EMBL/GenBank/DDBJ whole genome shotgun (WGS) entry which is preliminary data.</text>
</comment>
<dbReference type="PANTHER" id="PTHR30031:SF0">
    <property type="entry name" value="PHOSPHOENOLPYRUVATE CARBOXYKINASE (ATP)"/>
    <property type="match status" value="1"/>
</dbReference>
<gene>
    <name evidence="10" type="primary">pckA</name>
    <name evidence="11" type="ORF">MUB52_09080</name>
</gene>
<dbReference type="CDD" id="cd00484">
    <property type="entry name" value="PEPCK_ATP"/>
    <property type="match status" value="1"/>
</dbReference>
<dbReference type="NCBIfam" id="NF006822">
    <property type="entry name" value="PRK09344.1-4"/>
    <property type="match status" value="1"/>
</dbReference>
<evidence type="ECO:0000256" key="2">
    <source>
        <dbReference type="ARBA" id="ARBA00006052"/>
    </source>
</evidence>
<accession>A0ABT3BDF3</accession>
<feature type="binding site" evidence="10">
    <location>
        <position position="286"/>
    </location>
    <ligand>
        <name>ATP</name>
        <dbReference type="ChEBI" id="CHEBI:30616"/>
    </ligand>
</feature>
<comment type="caution">
    <text evidence="10">Lacks conserved residue(s) required for the propagation of feature annotation.</text>
</comment>
<comment type="similarity">
    <text evidence="2 10">Belongs to the phosphoenolpyruvate carboxykinase (ATP) family.</text>
</comment>
<dbReference type="EMBL" id="JALIEB010000004">
    <property type="protein sequence ID" value="MCV3271580.1"/>
    <property type="molecule type" value="Genomic_DNA"/>
</dbReference>
<dbReference type="EC" id="4.1.1.49" evidence="3 10"/>
<dbReference type="InterPro" id="IPR008210">
    <property type="entry name" value="PEP_carboxykinase_N"/>
</dbReference>
<dbReference type="HAMAP" id="MF_00453">
    <property type="entry name" value="PEPCK_ATP"/>
    <property type="match status" value="1"/>
</dbReference>
<feature type="binding site" evidence="10">
    <location>
        <position position="219"/>
    </location>
    <ligand>
        <name>ATP</name>
        <dbReference type="ChEBI" id="CHEBI:30616"/>
    </ligand>
</feature>
<evidence type="ECO:0000313" key="11">
    <source>
        <dbReference type="EMBL" id="MCV3271580.1"/>
    </source>
</evidence>
<protein>
    <recommendedName>
        <fullName evidence="3 10">Phosphoenolpyruvate carboxykinase (ATP)</fullName>
        <shortName evidence="10">PCK</shortName>
        <shortName evidence="10">PEP carboxykinase</shortName>
        <shortName evidence="10">PEPCK</shortName>
        <ecNumber evidence="3 10">4.1.1.49</ecNumber>
    </recommendedName>
</protein>
<keyword evidence="4 10" id="KW-0312">Gluconeogenesis</keyword>
<keyword evidence="5 10" id="KW-0547">Nucleotide-binding</keyword>
<dbReference type="Pfam" id="PF01293">
    <property type="entry name" value="PEPCK_ATP"/>
    <property type="match status" value="1"/>
</dbReference>
<feature type="binding site" evidence="10">
    <location>
        <position position="324"/>
    </location>
    <ligand>
        <name>substrate</name>
    </ligand>
</feature>
<feature type="binding site" evidence="10">
    <location>
        <position position="449"/>
    </location>
    <ligand>
        <name>ATP</name>
        <dbReference type="ChEBI" id="CHEBI:30616"/>
    </ligand>
</feature>
<evidence type="ECO:0000256" key="7">
    <source>
        <dbReference type="ARBA" id="ARBA00022840"/>
    </source>
</evidence>
<evidence type="ECO:0000256" key="9">
    <source>
        <dbReference type="ARBA" id="ARBA00047371"/>
    </source>
</evidence>
<feature type="binding site" evidence="10">
    <location>
        <position position="200"/>
    </location>
    <ligand>
        <name>substrate</name>
    </ligand>
</feature>
<dbReference type="SUPFAM" id="SSF68923">
    <property type="entry name" value="PEP carboxykinase N-terminal domain"/>
    <property type="match status" value="1"/>
</dbReference>
<evidence type="ECO:0000256" key="3">
    <source>
        <dbReference type="ARBA" id="ARBA00012363"/>
    </source>
</evidence>
<keyword evidence="10" id="KW-0963">Cytoplasm</keyword>
<dbReference type="PANTHER" id="PTHR30031">
    <property type="entry name" value="PHOSPHOENOLPYRUVATE CARBOXYKINASE ATP"/>
    <property type="match status" value="1"/>
</dbReference>
<evidence type="ECO:0000256" key="8">
    <source>
        <dbReference type="ARBA" id="ARBA00023239"/>
    </source>
</evidence>
<dbReference type="Gene3D" id="3.90.228.20">
    <property type="match status" value="1"/>
</dbReference>
<dbReference type="NCBIfam" id="NF006820">
    <property type="entry name" value="PRK09344.1-2"/>
    <property type="match status" value="1"/>
</dbReference>
<sequence>MTHGRVNPDFTLEDQGIKGVGAVYYNLIEPDLIEQALARGEGRLGKGGAFLVATGKFTGRSPKDKHVVKTESVADTIWWENNAAMSPEGFDALHGDMLKHMEGRDYFVQDLTGGADPKHAINVRMITELAWHGLFIRHMLRRPDREDLDDFIADFTVINCPSFQADPARHSCRSATVIAMNFDKKLILIGGTEYAGENKKSVFTLLNYLLPEKGVMPMHCSANHATGNPVDTAVFFGLSGTGKTTLSADPARMLIGDDEHGWSDTGTFNFEGGCYAKTISLSPDAEPEIYATTEKFGTVIENMIYNEETRELDFEDDSLTANMRCAYPLHYISNASASARGGHPKNIIMLTCDAFGVLPPISRLTPAQAMYHFLSGFTSKVAGTERGVTEPEPTFSTCFGAPFMPRRPEVYGNLLREKIATHGATCWLVNTGWTGGAYGTGSRMPIKATRGLLTAALDGSLADATFRKDPNFGFDVPVDVKGVPTILLDPRRTWDDAEAYDRQAAKLVKMFSDNFEQYLPFIDDDVKAAAIS</sequence>
<dbReference type="Proteomes" id="UP001208690">
    <property type="component" value="Unassembled WGS sequence"/>
</dbReference>
<dbReference type="RefSeq" id="WP_263843894.1">
    <property type="nucleotide sequence ID" value="NZ_JALIEB010000004.1"/>
</dbReference>
<feature type="binding site" evidence="10">
    <location>
        <position position="324"/>
    </location>
    <ligand>
        <name>ATP</name>
        <dbReference type="ChEBI" id="CHEBI:30616"/>
    </ligand>
</feature>
<keyword evidence="12" id="KW-1185">Reference proteome</keyword>
<organism evidence="11 12">
    <name type="scientific">Roseobacter sinensis</name>
    <dbReference type="NCBI Taxonomy" id="2931391"/>
    <lineage>
        <taxon>Bacteria</taxon>
        <taxon>Pseudomonadati</taxon>
        <taxon>Pseudomonadota</taxon>
        <taxon>Alphaproteobacteria</taxon>
        <taxon>Rhodobacterales</taxon>
        <taxon>Roseobacteraceae</taxon>
        <taxon>Roseobacter</taxon>
    </lineage>
</organism>
<comment type="subcellular location">
    <subcellularLocation>
        <location evidence="10">Cytoplasm</location>
    </subcellularLocation>
</comment>
<evidence type="ECO:0000313" key="12">
    <source>
        <dbReference type="Proteomes" id="UP001208690"/>
    </source>
</evidence>
<feature type="binding site" evidence="10">
    <location>
        <position position="194"/>
    </location>
    <ligand>
        <name>substrate</name>
    </ligand>
</feature>
<feature type="binding site" evidence="10">
    <location>
        <position position="200"/>
    </location>
    <ligand>
        <name>ATP</name>
        <dbReference type="ChEBI" id="CHEBI:30616"/>
    </ligand>
</feature>
<dbReference type="SUPFAM" id="SSF53795">
    <property type="entry name" value="PEP carboxykinase-like"/>
    <property type="match status" value="1"/>
</dbReference>
<dbReference type="Gene3D" id="2.170.8.10">
    <property type="entry name" value="Phosphoenolpyruvate Carboxykinase, domain 2"/>
    <property type="match status" value="1"/>
</dbReference>
<dbReference type="NCBIfam" id="TIGR00224">
    <property type="entry name" value="pckA"/>
    <property type="match status" value="1"/>
</dbReference>
<dbReference type="PIRSF" id="PIRSF006294">
    <property type="entry name" value="PEP_crbxkin"/>
    <property type="match status" value="1"/>
</dbReference>
<keyword evidence="7 10" id="KW-0067">ATP-binding</keyword>
<evidence type="ECO:0000256" key="10">
    <source>
        <dbReference type="HAMAP-Rule" id="MF_00453"/>
    </source>
</evidence>
<feature type="binding site" evidence="10">
    <location>
        <position position="60"/>
    </location>
    <ligand>
        <name>substrate</name>
    </ligand>
</feature>
<dbReference type="NCBIfam" id="NF006821">
    <property type="entry name" value="PRK09344.1-3"/>
    <property type="match status" value="1"/>
</dbReference>
<keyword evidence="10" id="KW-0464">Manganese</keyword>
<feature type="binding site" evidence="10">
    <location>
        <position position="219"/>
    </location>
    <ligand>
        <name>Mn(2+)</name>
        <dbReference type="ChEBI" id="CHEBI:29035"/>
    </ligand>
</feature>
<feature type="binding site" evidence="10">
    <location>
        <position position="200"/>
    </location>
    <ligand>
        <name>Mn(2+)</name>
        <dbReference type="ChEBI" id="CHEBI:29035"/>
    </ligand>
</feature>
<comment type="function">
    <text evidence="10">Involved in the gluconeogenesis. Catalyzes the conversion of oxaloacetate (OAA) to phosphoenolpyruvate (PEP) through direct phosphoryl transfer between the nucleoside triphosphate and OAA.</text>
</comment>